<dbReference type="AlphaFoldDB" id="A0A1F6AGT9"/>
<organism evidence="1 2">
    <name type="scientific">Candidatus Gottesmanbacteria bacterium RIFCSPLOWO2_01_FULL_43_11b</name>
    <dbReference type="NCBI Taxonomy" id="1798392"/>
    <lineage>
        <taxon>Bacteria</taxon>
        <taxon>Candidatus Gottesmaniibacteriota</taxon>
    </lineage>
</organism>
<proteinExistence type="predicted"/>
<comment type="caution">
    <text evidence="1">The sequence shown here is derived from an EMBL/GenBank/DDBJ whole genome shotgun (WGS) entry which is preliminary data.</text>
</comment>
<protein>
    <submittedName>
        <fullName evidence="1">Uncharacterized protein</fullName>
    </submittedName>
</protein>
<dbReference type="Proteomes" id="UP000178759">
    <property type="component" value="Unassembled WGS sequence"/>
</dbReference>
<sequence length="162" mass="18520">MSIKIYERLRNYGRLPRLNDENKKRIPGNPLSLRQKANLHIFPDDTPPEKSVLGYLRSLDNAKKEKLKSSNTDETDTVNRLPDVINGINLPKQWRGIDNGKFDGDLYRKAVQLAHMAKEQPQELQRYVIACFGPDAGKNVKNFLIGESLTQLCEFLLGRRAT</sequence>
<dbReference type="STRING" id="1798392.A3A79_01250"/>
<accession>A0A1F6AGT9</accession>
<reference evidence="1 2" key="1">
    <citation type="journal article" date="2016" name="Nat. Commun.">
        <title>Thousands of microbial genomes shed light on interconnected biogeochemical processes in an aquifer system.</title>
        <authorList>
            <person name="Anantharaman K."/>
            <person name="Brown C.T."/>
            <person name="Hug L.A."/>
            <person name="Sharon I."/>
            <person name="Castelle C.J."/>
            <person name="Probst A.J."/>
            <person name="Thomas B.C."/>
            <person name="Singh A."/>
            <person name="Wilkins M.J."/>
            <person name="Karaoz U."/>
            <person name="Brodie E.L."/>
            <person name="Williams K.H."/>
            <person name="Hubbard S.S."/>
            <person name="Banfield J.F."/>
        </authorList>
    </citation>
    <scope>NUCLEOTIDE SEQUENCE [LARGE SCALE GENOMIC DNA]</scope>
</reference>
<name>A0A1F6AGT9_9BACT</name>
<dbReference type="EMBL" id="MFJV01000001">
    <property type="protein sequence ID" value="OGG23816.1"/>
    <property type="molecule type" value="Genomic_DNA"/>
</dbReference>
<evidence type="ECO:0000313" key="2">
    <source>
        <dbReference type="Proteomes" id="UP000178759"/>
    </source>
</evidence>
<evidence type="ECO:0000313" key="1">
    <source>
        <dbReference type="EMBL" id="OGG23816.1"/>
    </source>
</evidence>
<gene>
    <name evidence="1" type="ORF">A3A79_01250</name>
</gene>